<comment type="subcellular location">
    <subcellularLocation>
        <location evidence="1">Endomembrane system</location>
        <topology evidence="1">Multi-pass membrane protein</topology>
    </subcellularLocation>
</comment>
<dbReference type="InterPro" id="IPR036259">
    <property type="entry name" value="MFS_trans_sf"/>
</dbReference>
<reference evidence="10 11" key="1">
    <citation type="submission" date="2017-06" db="EMBL/GenBank/DDBJ databases">
        <title>Cmopartive genomic analysis of Ambrosia Fusariam Clade fungi.</title>
        <authorList>
            <person name="Stajich J.E."/>
            <person name="Carrillo J."/>
            <person name="Kijimoto T."/>
            <person name="Eskalen A."/>
            <person name="O'Donnell K."/>
            <person name="Kasson M."/>
        </authorList>
    </citation>
    <scope>NUCLEOTIDE SEQUENCE [LARGE SCALE GENOMIC DNA]</scope>
    <source>
        <strain evidence="10 11">NRRL 20438</strain>
    </source>
</reference>
<dbReference type="Gene3D" id="1.20.1250.20">
    <property type="entry name" value="MFS general substrate transporter like domains"/>
    <property type="match status" value="1"/>
</dbReference>
<feature type="transmembrane region" description="Helical" evidence="8">
    <location>
        <begin position="323"/>
        <end position="351"/>
    </location>
</feature>
<keyword evidence="4 8" id="KW-0812">Transmembrane</keyword>
<dbReference type="GO" id="GO:0005774">
    <property type="term" value="C:vacuolar membrane"/>
    <property type="evidence" value="ECO:0007669"/>
    <property type="project" value="TreeGrafter"/>
</dbReference>
<evidence type="ECO:0000256" key="1">
    <source>
        <dbReference type="ARBA" id="ARBA00004127"/>
    </source>
</evidence>
<feature type="transmembrane region" description="Helical" evidence="8">
    <location>
        <begin position="134"/>
        <end position="157"/>
    </location>
</feature>
<protein>
    <recommendedName>
        <fullName evidence="9">Major facilitator superfamily (MFS) profile domain-containing protein</fullName>
    </recommendedName>
</protein>
<dbReference type="Proteomes" id="UP000288429">
    <property type="component" value="Unassembled WGS sequence"/>
</dbReference>
<comment type="similarity">
    <text evidence="2">Belongs to the major facilitator superfamily.</text>
</comment>
<gene>
    <name evidence="10" type="ORF">CDV31_014670</name>
</gene>
<dbReference type="EMBL" id="NIZV01000344">
    <property type="protein sequence ID" value="RSL93502.1"/>
    <property type="molecule type" value="Genomic_DNA"/>
</dbReference>
<sequence>MVKSNDVPAISAALHVSRDQQRDTKVLPGVHRAEQAAQHLTPTYRVTIFTSIFLLGFSYGFASLVNAVYQSYATASFGQHSLLATASTLRLVFAVAAQPTAARLADVFGRFEIMFVSAVLFILGLIVQATSKNVAGFVAGGVLNQMGLSTTQVLVQITVADFTSTRSRLFFYCVPNLHFIATTWLSGNMTSSFLKHSSWRWGIAMWCFVYAACSLLFILSLWLAQRHACASSGTATLADNGDALTRESLWNFDVPGLFLLVASLALVLAPISLAGGVHAKWETAEIIAPLVVGFVCFLAFVAWQRRATNPMVPAQSLKHPSVWGAIGIALFFNFAASLQRGFLYTVLVVAFDFSIAAATRINSVYSFMAFATGPLTGLVVYRVRRLKPFILAGTTLFTVAFGLLIRYRGGEGTPEKAGIIAGHAVRACP</sequence>
<dbReference type="GO" id="GO:0015343">
    <property type="term" value="F:siderophore-iron transmembrane transporter activity"/>
    <property type="evidence" value="ECO:0007669"/>
    <property type="project" value="TreeGrafter"/>
</dbReference>
<evidence type="ECO:0000256" key="8">
    <source>
        <dbReference type="SAM" id="Phobius"/>
    </source>
</evidence>
<dbReference type="GO" id="GO:0005768">
    <property type="term" value="C:endosome"/>
    <property type="evidence" value="ECO:0007669"/>
    <property type="project" value="TreeGrafter"/>
</dbReference>
<organism evidence="10 11">
    <name type="scientific">Fusarium ambrosium</name>
    <dbReference type="NCBI Taxonomy" id="131363"/>
    <lineage>
        <taxon>Eukaryota</taxon>
        <taxon>Fungi</taxon>
        <taxon>Dikarya</taxon>
        <taxon>Ascomycota</taxon>
        <taxon>Pezizomycotina</taxon>
        <taxon>Sordariomycetes</taxon>
        <taxon>Hypocreomycetidae</taxon>
        <taxon>Hypocreales</taxon>
        <taxon>Nectriaceae</taxon>
        <taxon>Fusarium</taxon>
        <taxon>Fusarium solani species complex</taxon>
    </lineage>
</organism>
<evidence type="ECO:0000259" key="9">
    <source>
        <dbReference type="PROSITE" id="PS50850"/>
    </source>
</evidence>
<evidence type="ECO:0000256" key="3">
    <source>
        <dbReference type="ARBA" id="ARBA00022448"/>
    </source>
</evidence>
<dbReference type="PANTHER" id="PTHR23501">
    <property type="entry name" value="MAJOR FACILITATOR SUPERFAMILY"/>
    <property type="match status" value="1"/>
</dbReference>
<dbReference type="GO" id="GO:0005886">
    <property type="term" value="C:plasma membrane"/>
    <property type="evidence" value="ECO:0007669"/>
    <property type="project" value="TreeGrafter"/>
</dbReference>
<keyword evidence="3" id="KW-0813">Transport</keyword>
<name>A0A428SUM7_9HYPO</name>
<comment type="caution">
    <text evidence="10">The sequence shown here is derived from an EMBL/GenBank/DDBJ whole genome shotgun (WGS) entry which is preliminary data.</text>
</comment>
<evidence type="ECO:0000256" key="2">
    <source>
        <dbReference type="ARBA" id="ARBA00008335"/>
    </source>
</evidence>
<feature type="transmembrane region" description="Helical" evidence="8">
    <location>
        <begin position="286"/>
        <end position="303"/>
    </location>
</feature>
<evidence type="ECO:0000256" key="6">
    <source>
        <dbReference type="ARBA" id="ARBA00023065"/>
    </source>
</evidence>
<evidence type="ECO:0000256" key="7">
    <source>
        <dbReference type="ARBA" id="ARBA00023136"/>
    </source>
</evidence>
<keyword evidence="5 8" id="KW-1133">Transmembrane helix</keyword>
<feature type="transmembrane region" description="Helical" evidence="8">
    <location>
        <begin position="254"/>
        <end position="274"/>
    </location>
</feature>
<feature type="transmembrane region" description="Helical" evidence="8">
    <location>
        <begin position="199"/>
        <end position="224"/>
    </location>
</feature>
<dbReference type="PANTHER" id="PTHR23501:SF92">
    <property type="entry name" value="GLUTATHIONE EXCHANGER 1-RELATED"/>
    <property type="match status" value="1"/>
</dbReference>
<proteinExistence type="inferred from homology"/>
<dbReference type="InterPro" id="IPR020846">
    <property type="entry name" value="MFS_dom"/>
</dbReference>
<feature type="transmembrane region" description="Helical" evidence="8">
    <location>
        <begin position="363"/>
        <end position="383"/>
    </location>
</feature>
<evidence type="ECO:0000256" key="4">
    <source>
        <dbReference type="ARBA" id="ARBA00022692"/>
    </source>
</evidence>
<feature type="transmembrane region" description="Helical" evidence="8">
    <location>
        <begin position="169"/>
        <end position="187"/>
    </location>
</feature>
<feature type="domain" description="Major facilitator superfamily (MFS) profile" evidence="9">
    <location>
        <begin position="44"/>
        <end position="429"/>
    </location>
</feature>
<evidence type="ECO:0000313" key="11">
    <source>
        <dbReference type="Proteomes" id="UP000288429"/>
    </source>
</evidence>
<dbReference type="AlphaFoldDB" id="A0A428SUM7"/>
<keyword evidence="11" id="KW-1185">Reference proteome</keyword>
<dbReference type="PROSITE" id="PS50850">
    <property type="entry name" value="MFS"/>
    <property type="match status" value="1"/>
</dbReference>
<feature type="transmembrane region" description="Helical" evidence="8">
    <location>
        <begin position="107"/>
        <end position="127"/>
    </location>
</feature>
<dbReference type="FunFam" id="1.20.1250.20:FF:000197">
    <property type="entry name" value="Siderophore iron transporter 1"/>
    <property type="match status" value="1"/>
</dbReference>
<dbReference type="SUPFAM" id="SSF103473">
    <property type="entry name" value="MFS general substrate transporter"/>
    <property type="match status" value="1"/>
</dbReference>
<feature type="transmembrane region" description="Helical" evidence="8">
    <location>
        <begin position="389"/>
        <end position="407"/>
    </location>
</feature>
<evidence type="ECO:0000313" key="10">
    <source>
        <dbReference type="EMBL" id="RSL93502.1"/>
    </source>
</evidence>
<feature type="transmembrane region" description="Helical" evidence="8">
    <location>
        <begin position="48"/>
        <end position="69"/>
    </location>
</feature>
<accession>A0A428SUM7</accession>
<keyword evidence="7 8" id="KW-0472">Membrane</keyword>
<evidence type="ECO:0000256" key="5">
    <source>
        <dbReference type="ARBA" id="ARBA00022989"/>
    </source>
</evidence>
<keyword evidence="6" id="KW-0406">Ion transport</keyword>